<dbReference type="InterPro" id="IPR000620">
    <property type="entry name" value="EamA_dom"/>
</dbReference>
<dbReference type="InterPro" id="IPR037185">
    <property type="entry name" value="EmrE-like"/>
</dbReference>
<evidence type="ECO:0000256" key="3">
    <source>
        <dbReference type="ARBA" id="ARBA00022692"/>
    </source>
</evidence>
<feature type="transmembrane region" description="Helical" evidence="6">
    <location>
        <begin position="167"/>
        <end position="187"/>
    </location>
</feature>
<gene>
    <name evidence="8" type="ORF">RJN63_10615</name>
</gene>
<comment type="caution">
    <text evidence="8">The sequence shown here is derived from an EMBL/GenBank/DDBJ whole genome shotgun (WGS) entry which is preliminary data.</text>
</comment>
<dbReference type="EMBL" id="JAVRAA010000004">
    <property type="protein sequence ID" value="MDT0337281.1"/>
    <property type="molecule type" value="Genomic_DNA"/>
</dbReference>
<feature type="domain" description="EamA" evidence="7">
    <location>
        <begin position="19"/>
        <end position="151"/>
    </location>
</feature>
<sequence length="325" mass="32972">MSGSRSSSLAAPAYSGVALMAACSAGFLWGTGALVVNILIAQYGFAPGDISFWRFAVGAVFLCLVFGARVHLPTLRALLLPVVLAGTTMAGYVLFWFLGIERIGAAIPTLIALCLPPVFSTVIALLRGQEKLDWTLAAVLAAALGGTVLIVARHEANGSAASGQTDLLIGLACSVASALLYTGFTLVSGRLSTALGAGPSATCLTVVAALVMGLASLARPLHWPSGLPPQAWYLYLGVVTAALALLVFSWGAARLTPTALTVATLIEPLTAVLLAAVLLGQTLSASQWLGGALLLLSIWGPGQAARAAAARVSGISSPAGRSCPP</sequence>
<feature type="transmembrane region" description="Helical" evidence="6">
    <location>
        <begin position="259"/>
        <end position="279"/>
    </location>
</feature>
<dbReference type="PANTHER" id="PTHR32322:SF2">
    <property type="entry name" value="EAMA DOMAIN-CONTAINING PROTEIN"/>
    <property type="match status" value="1"/>
</dbReference>
<feature type="transmembrane region" description="Helical" evidence="6">
    <location>
        <begin position="133"/>
        <end position="152"/>
    </location>
</feature>
<dbReference type="PROSITE" id="PS51257">
    <property type="entry name" value="PROKAR_LIPOPROTEIN"/>
    <property type="match status" value="1"/>
</dbReference>
<accession>A0AAE4G7N9</accession>
<evidence type="ECO:0000256" key="4">
    <source>
        <dbReference type="ARBA" id="ARBA00022989"/>
    </source>
</evidence>
<evidence type="ECO:0000259" key="7">
    <source>
        <dbReference type="Pfam" id="PF00892"/>
    </source>
</evidence>
<evidence type="ECO:0000256" key="5">
    <source>
        <dbReference type="ARBA" id="ARBA00023136"/>
    </source>
</evidence>
<protein>
    <submittedName>
        <fullName evidence="8">DMT family transporter</fullName>
    </submittedName>
</protein>
<feature type="transmembrane region" description="Helical" evidence="6">
    <location>
        <begin position="77"/>
        <end position="99"/>
    </location>
</feature>
<feature type="transmembrane region" description="Helical" evidence="6">
    <location>
        <begin position="230"/>
        <end position="252"/>
    </location>
</feature>
<dbReference type="Pfam" id="PF00892">
    <property type="entry name" value="EamA"/>
    <property type="match status" value="2"/>
</dbReference>
<keyword evidence="4 6" id="KW-1133">Transmembrane helix</keyword>
<comment type="similarity">
    <text evidence="2">Belongs to the EamA transporter family.</text>
</comment>
<proteinExistence type="inferred from homology"/>
<dbReference type="AlphaFoldDB" id="A0AAE4G7N9"/>
<name>A0AAE4G7N9_9BURK</name>
<feature type="transmembrane region" description="Helical" evidence="6">
    <location>
        <begin position="52"/>
        <end position="70"/>
    </location>
</feature>
<dbReference type="RefSeq" id="WP_310838359.1">
    <property type="nucleotide sequence ID" value="NZ_JAVLSM010000013.1"/>
</dbReference>
<feature type="transmembrane region" description="Helical" evidence="6">
    <location>
        <begin position="105"/>
        <end position="126"/>
    </location>
</feature>
<dbReference type="InterPro" id="IPR050638">
    <property type="entry name" value="AA-Vitamin_Transporters"/>
</dbReference>
<feature type="transmembrane region" description="Helical" evidence="6">
    <location>
        <begin position="194"/>
        <end position="218"/>
    </location>
</feature>
<keyword evidence="5 6" id="KW-0472">Membrane</keyword>
<dbReference type="PANTHER" id="PTHR32322">
    <property type="entry name" value="INNER MEMBRANE TRANSPORTER"/>
    <property type="match status" value="1"/>
</dbReference>
<dbReference type="SUPFAM" id="SSF103481">
    <property type="entry name" value="Multidrug resistance efflux transporter EmrE"/>
    <property type="match status" value="2"/>
</dbReference>
<evidence type="ECO:0000256" key="6">
    <source>
        <dbReference type="SAM" id="Phobius"/>
    </source>
</evidence>
<comment type="subcellular location">
    <subcellularLocation>
        <location evidence="1">Membrane</location>
        <topology evidence="1">Multi-pass membrane protein</topology>
    </subcellularLocation>
</comment>
<feature type="domain" description="EamA" evidence="7">
    <location>
        <begin position="169"/>
        <end position="299"/>
    </location>
</feature>
<reference evidence="8" key="1">
    <citation type="submission" date="2023-02" db="EMBL/GenBank/DDBJ databases">
        <title>Description of Herbaspirillum huttiense subsp. nephrolepsisexaltata and Herbaspirillum huttiense subsp. lycopersicon.</title>
        <authorList>
            <person name="Poudel M."/>
            <person name="Sharma A."/>
            <person name="Goss E."/>
            <person name="Tapia J.H."/>
            <person name="Harmon C.M."/>
            <person name="Jones J.B."/>
        </authorList>
    </citation>
    <scope>NUCLEOTIDE SEQUENCE</scope>
    <source>
        <strain evidence="8">NC40101</strain>
    </source>
</reference>
<keyword evidence="3 6" id="KW-0812">Transmembrane</keyword>
<evidence type="ECO:0000256" key="1">
    <source>
        <dbReference type="ARBA" id="ARBA00004141"/>
    </source>
</evidence>
<organism evidence="8">
    <name type="scientific">Herbaspirillum huttiense subsp. nephrolepidis</name>
    <dbReference type="NCBI Taxonomy" id="3075126"/>
    <lineage>
        <taxon>Bacteria</taxon>
        <taxon>Pseudomonadati</taxon>
        <taxon>Pseudomonadota</taxon>
        <taxon>Betaproteobacteria</taxon>
        <taxon>Burkholderiales</taxon>
        <taxon>Oxalobacteraceae</taxon>
        <taxon>Herbaspirillum</taxon>
    </lineage>
</organism>
<evidence type="ECO:0000313" key="8">
    <source>
        <dbReference type="EMBL" id="MDT0337281.1"/>
    </source>
</evidence>
<feature type="transmembrane region" description="Helical" evidence="6">
    <location>
        <begin position="12"/>
        <end position="40"/>
    </location>
</feature>
<dbReference type="GO" id="GO:0016020">
    <property type="term" value="C:membrane"/>
    <property type="evidence" value="ECO:0007669"/>
    <property type="project" value="UniProtKB-SubCell"/>
</dbReference>
<evidence type="ECO:0000256" key="2">
    <source>
        <dbReference type="ARBA" id="ARBA00007362"/>
    </source>
</evidence>